<gene>
    <name evidence="1" type="ORF">BRAPAZ1V2_A03P56350.2</name>
</gene>
<protein>
    <submittedName>
        <fullName evidence="1">Uncharacterized protein</fullName>
    </submittedName>
</protein>
<name>A0A8D9LRQ2_BRACM</name>
<evidence type="ECO:0000313" key="2">
    <source>
        <dbReference type="Proteomes" id="UP000694005"/>
    </source>
</evidence>
<evidence type="ECO:0000313" key="1">
    <source>
        <dbReference type="EMBL" id="CAG7884292.1"/>
    </source>
</evidence>
<dbReference type="Gramene" id="A03p56350.2_BraZ1">
    <property type="protein sequence ID" value="A03p56350.2_BraZ1.CDS"/>
    <property type="gene ID" value="A03g56350.2_BraZ1"/>
</dbReference>
<sequence length="101" mass="11585">MEFFPLLELPEEIQAVVVERAARVGFSISSMSYPFPGDSICLLSSDAGYERAVYTHAMTRAIFWGEGKYLSRIPIESLDRIGKLVRSVKWGWGLWHTREFK</sequence>
<reference evidence="1 2" key="1">
    <citation type="submission" date="2021-07" db="EMBL/GenBank/DDBJ databases">
        <authorList>
            <consortium name="Genoscope - CEA"/>
            <person name="William W."/>
        </authorList>
    </citation>
    <scope>NUCLEOTIDE SEQUENCE [LARGE SCALE GENOMIC DNA]</scope>
</reference>
<proteinExistence type="predicted"/>
<accession>A0A8D9LRQ2</accession>
<organism evidence="1 2">
    <name type="scientific">Brassica campestris</name>
    <name type="common">Field mustard</name>
    <dbReference type="NCBI Taxonomy" id="3711"/>
    <lineage>
        <taxon>Eukaryota</taxon>
        <taxon>Viridiplantae</taxon>
        <taxon>Streptophyta</taxon>
        <taxon>Embryophyta</taxon>
        <taxon>Tracheophyta</taxon>
        <taxon>Spermatophyta</taxon>
        <taxon>Magnoliopsida</taxon>
        <taxon>eudicotyledons</taxon>
        <taxon>Gunneridae</taxon>
        <taxon>Pentapetalae</taxon>
        <taxon>rosids</taxon>
        <taxon>malvids</taxon>
        <taxon>Brassicales</taxon>
        <taxon>Brassicaceae</taxon>
        <taxon>Brassiceae</taxon>
        <taxon>Brassica</taxon>
    </lineage>
</organism>
<dbReference type="AlphaFoldDB" id="A0A8D9LRQ2"/>
<dbReference type="Proteomes" id="UP000694005">
    <property type="component" value="Chromosome A03"/>
</dbReference>
<dbReference type="InterPro" id="IPR040338">
    <property type="entry name" value="At1g67623-like"/>
</dbReference>
<dbReference type="PANTHER" id="PTHR33784">
    <property type="entry name" value="OS05G0482100 PROTEIN"/>
    <property type="match status" value="1"/>
</dbReference>
<dbReference type="PANTHER" id="PTHR33784:SF23">
    <property type="entry name" value="F-BOX DOMAIN-CONTAINING PROTEIN"/>
    <property type="match status" value="1"/>
</dbReference>
<dbReference type="EMBL" id="LS974619">
    <property type="protein sequence ID" value="CAG7884292.1"/>
    <property type="molecule type" value="Genomic_DNA"/>
</dbReference>